<evidence type="ECO:0000256" key="6">
    <source>
        <dbReference type="ARBA" id="ARBA00022857"/>
    </source>
</evidence>
<evidence type="ECO:0000256" key="5">
    <source>
        <dbReference type="ARBA" id="ARBA00022655"/>
    </source>
</evidence>
<dbReference type="PANTHER" id="PTHR21708">
    <property type="entry name" value="PROBABLE 2-DEHYDROPANTOATE 2-REDUCTASE"/>
    <property type="match status" value="1"/>
</dbReference>
<dbReference type="GO" id="GO:0005737">
    <property type="term" value="C:cytoplasm"/>
    <property type="evidence" value="ECO:0007669"/>
    <property type="project" value="TreeGrafter"/>
</dbReference>
<dbReference type="AlphaFoldDB" id="A0A1H0HHQ1"/>
<comment type="function">
    <text evidence="10">Catalyzes the NADPH-dependent reduction of ketopantoate into pantoic acid.</text>
</comment>
<evidence type="ECO:0000256" key="7">
    <source>
        <dbReference type="ARBA" id="ARBA00023002"/>
    </source>
</evidence>
<dbReference type="InterPro" id="IPR013332">
    <property type="entry name" value="KPR_N"/>
</dbReference>
<evidence type="ECO:0000256" key="1">
    <source>
        <dbReference type="ARBA" id="ARBA00004994"/>
    </source>
</evidence>
<evidence type="ECO:0000256" key="3">
    <source>
        <dbReference type="ARBA" id="ARBA00013014"/>
    </source>
</evidence>
<dbReference type="STRING" id="1166073.SAMN05192530_104101"/>
<dbReference type="RefSeq" id="WP_244519577.1">
    <property type="nucleotide sequence ID" value="NZ_FNIT01000004.1"/>
</dbReference>
<dbReference type="InterPro" id="IPR013328">
    <property type="entry name" value="6PGD_dom2"/>
</dbReference>
<dbReference type="GO" id="GO:0008677">
    <property type="term" value="F:2-dehydropantoate 2-reductase activity"/>
    <property type="evidence" value="ECO:0007669"/>
    <property type="project" value="UniProtKB-EC"/>
</dbReference>
<dbReference type="EC" id="1.1.1.169" evidence="3 10"/>
<dbReference type="InterPro" id="IPR008927">
    <property type="entry name" value="6-PGluconate_DH-like_C_sf"/>
</dbReference>
<comment type="similarity">
    <text evidence="2 10">Belongs to the ketopantoate reductase family.</text>
</comment>
<dbReference type="EMBL" id="FNIT01000004">
    <property type="protein sequence ID" value="SDO18574.1"/>
    <property type="molecule type" value="Genomic_DNA"/>
</dbReference>
<keyword evidence="14" id="KW-1185">Reference proteome</keyword>
<keyword evidence="7 10" id="KW-0560">Oxidoreductase</keyword>
<dbReference type="GO" id="GO:0015940">
    <property type="term" value="P:pantothenate biosynthetic process"/>
    <property type="evidence" value="ECO:0007669"/>
    <property type="project" value="UniProtKB-UniPathway"/>
</dbReference>
<dbReference type="Proteomes" id="UP000198793">
    <property type="component" value="Unassembled WGS sequence"/>
</dbReference>
<dbReference type="Gene3D" id="1.10.1040.10">
    <property type="entry name" value="N-(1-d-carboxylethyl)-l-norvaline Dehydrogenase, domain 2"/>
    <property type="match status" value="1"/>
</dbReference>
<dbReference type="InterPro" id="IPR051402">
    <property type="entry name" value="KPR-Related"/>
</dbReference>
<comment type="pathway">
    <text evidence="1 10">Cofactor biosynthesis; (R)-pantothenate biosynthesis; (R)-pantoate from 3-methyl-2-oxobutanoate: step 2/2.</text>
</comment>
<dbReference type="InterPro" id="IPR013752">
    <property type="entry name" value="KPA_reductase"/>
</dbReference>
<protein>
    <recommendedName>
        <fullName evidence="4 10">2-dehydropantoate 2-reductase</fullName>
        <ecNumber evidence="3 10">1.1.1.169</ecNumber>
    </recommendedName>
    <alternativeName>
        <fullName evidence="8 10">Ketopantoate reductase</fullName>
    </alternativeName>
</protein>
<dbReference type="Pfam" id="PF02558">
    <property type="entry name" value="ApbA"/>
    <property type="match status" value="1"/>
</dbReference>
<dbReference type="Pfam" id="PF08546">
    <property type="entry name" value="ApbA_C"/>
    <property type="match status" value="1"/>
</dbReference>
<feature type="domain" description="Ketopantoate reductase N-terminal" evidence="11">
    <location>
        <begin position="6"/>
        <end position="153"/>
    </location>
</feature>
<evidence type="ECO:0000313" key="13">
    <source>
        <dbReference type="EMBL" id="SDO18574.1"/>
    </source>
</evidence>
<dbReference type="PANTHER" id="PTHR21708:SF26">
    <property type="entry name" value="2-DEHYDROPANTOATE 2-REDUCTASE"/>
    <property type="match status" value="1"/>
</dbReference>
<proteinExistence type="inferred from homology"/>
<evidence type="ECO:0000259" key="12">
    <source>
        <dbReference type="Pfam" id="PF08546"/>
    </source>
</evidence>
<comment type="catalytic activity">
    <reaction evidence="9 10">
        <text>(R)-pantoate + NADP(+) = 2-dehydropantoate + NADPH + H(+)</text>
        <dbReference type="Rhea" id="RHEA:16233"/>
        <dbReference type="ChEBI" id="CHEBI:11561"/>
        <dbReference type="ChEBI" id="CHEBI:15378"/>
        <dbReference type="ChEBI" id="CHEBI:15980"/>
        <dbReference type="ChEBI" id="CHEBI:57783"/>
        <dbReference type="ChEBI" id="CHEBI:58349"/>
        <dbReference type="EC" id="1.1.1.169"/>
    </reaction>
</comment>
<name>A0A1H0HHQ1_9HYPH</name>
<organism evidence="13 14">
    <name type="scientific">Aureimonas jatrophae</name>
    <dbReference type="NCBI Taxonomy" id="1166073"/>
    <lineage>
        <taxon>Bacteria</taxon>
        <taxon>Pseudomonadati</taxon>
        <taxon>Pseudomonadota</taxon>
        <taxon>Alphaproteobacteria</taxon>
        <taxon>Hyphomicrobiales</taxon>
        <taxon>Aurantimonadaceae</taxon>
        <taxon>Aureimonas</taxon>
    </lineage>
</organism>
<evidence type="ECO:0000256" key="4">
    <source>
        <dbReference type="ARBA" id="ARBA00019465"/>
    </source>
</evidence>
<dbReference type="InterPro" id="IPR036291">
    <property type="entry name" value="NAD(P)-bd_dom_sf"/>
</dbReference>
<gene>
    <name evidence="13" type="ORF">SAMN05192530_104101</name>
</gene>
<evidence type="ECO:0000256" key="2">
    <source>
        <dbReference type="ARBA" id="ARBA00007870"/>
    </source>
</evidence>
<keyword evidence="6 10" id="KW-0521">NADP</keyword>
<dbReference type="SUPFAM" id="SSF51735">
    <property type="entry name" value="NAD(P)-binding Rossmann-fold domains"/>
    <property type="match status" value="1"/>
</dbReference>
<evidence type="ECO:0000259" key="11">
    <source>
        <dbReference type="Pfam" id="PF02558"/>
    </source>
</evidence>
<sequence length="340" mass="36628">MSADPILIWGAGAIGGVLGAYFQRAGHDVLLVDVAGDHVEAMNRDGLLIEGPVEEFRQSVRAALPAEVEGRFRRVILAVKAHHTPNALGMLVPHLADDGFVVSAQNGLNESVIADTIGASRTMGCFVNFGADWQAPGRILYGNRAAVALGELDGRTTERLAEMHALFRLVEPDAVMTDNIWGYLWGKLGYGALLFATALTNDSMADALARERYFPVYDALGREVMSLARAQDIQPLGFNGFDPAAFSNGSVSEAARRSVAAMTEHNRHTAKTHSGIWRDLAVRKRRTEVDAQVLPLTAIGAEHGVPTPALARLVALVHDLEAGRREQSLQTLDEMLSACA</sequence>
<reference evidence="13 14" key="1">
    <citation type="submission" date="2016-10" db="EMBL/GenBank/DDBJ databases">
        <authorList>
            <person name="de Groot N.N."/>
        </authorList>
    </citation>
    <scope>NUCLEOTIDE SEQUENCE [LARGE SCALE GENOMIC DNA]</scope>
    <source>
        <strain evidence="14">L7-484,KACC 16230,DSM 25025</strain>
    </source>
</reference>
<dbReference type="Gene3D" id="3.40.50.720">
    <property type="entry name" value="NAD(P)-binding Rossmann-like Domain"/>
    <property type="match status" value="1"/>
</dbReference>
<dbReference type="UniPathway" id="UPA00028">
    <property type="reaction ID" value="UER00004"/>
</dbReference>
<dbReference type="NCBIfam" id="TIGR00745">
    <property type="entry name" value="apbA_panE"/>
    <property type="match status" value="1"/>
</dbReference>
<feature type="domain" description="Ketopantoate reductase C-terminal" evidence="12">
    <location>
        <begin position="179"/>
        <end position="321"/>
    </location>
</feature>
<dbReference type="InterPro" id="IPR003710">
    <property type="entry name" value="ApbA"/>
</dbReference>
<keyword evidence="5 10" id="KW-0566">Pantothenate biosynthesis</keyword>
<evidence type="ECO:0000313" key="14">
    <source>
        <dbReference type="Proteomes" id="UP000198793"/>
    </source>
</evidence>
<evidence type="ECO:0000256" key="9">
    <source>
        <dbReference type="ARBA" id="ARBA00048793"/>
    </source>
</evidence>
<dbReference type="SUPFAM" id="SSF48179">
    <property type="entry name" value="6-phosphogluconate dehydrogenase C-terminal domain-like"/>
    <property type="match status" value="1"/>
</dbReference>
<evidence type="ECO:0000256" key="10">
    <source>
        <dbReference type="RuleBase" id="RU362068"/>
    </source>
</evidence>
<accession>A0A1H0HHQ1</accession>
<evidence type="ECO:0000256" key="8">
    <source>
        <dbReference type="ARBA" id="ARBA00032024"/>
    </source>
</evidence>